<gene>
    <name evidence="2" type="ORF">ECRASSUSDP1_LOCUS27634</name>
</gene>
<dbReference type="EMBL" id="CAMPGE010028514">
    <property type="protein sequence ID" value="CAI2386035.1"/>
    <property type="molecule type" value="Genomic_DNA"/>
</dbReference>
<dbReference type="Proteomes" id="UP001295684">
    <property type="component" value="Unassembled WGS sequence"/>
</dbReference>
<keyword evidence="3" id="KW-1185">Reference proteome</keyword>
<sequence>MKAKPEKLFYSQKEWELKNRRKQPLLQMTDIKTPIGGSPSTPGNIMSNRYRSANRVRLIRDNQHVPLNKSLTKRFQSKDFNLRDPKEKYNYHARVRKSLNPEIAAKNRATFNSKTSYLAPYVKDPKEAVKYWKKRKNTVKRSLHKSIDNTVNANKFNSLNSYNSFDQRPLNISTHESNIDQDNESTMNLMQCAKDFLLLLNKFSHAYPDQIDTSKVERVITNISAEAKSIEERRISEIEDYKESYPYNDEDLTNFINGSTLPVSLDANKGSYNHSKGASQKKKSSLNVKFGSSSRKDLEKETKSSVKDYDTEEIMNEYMNELNHCLKCYPKDSMQAARLFYRGFPEMIQRNLCVPVISD</sequence>
<organism evidence="2 3">
    <name type="scientific">Euplotes crassus</name>
    <dbReference type="NCBI Taxonomy" id="5936"/>
    <lineage>
        <taxon>Eukaryota</taxon>
        <taxon>Sar</taxon>
        <taxon>Alveolata</taxon>
        <taxon>Ciliophora</taxon>
        <taxon>Intramacronucleata</taxon>
        <taxon>Spirotrichea</taxon>
        <taxon>Hypotrichia</taxon>
        <taxon>Euplotida</taxon>
        <taxon>Euplotidae</taxon>
        <taxon>Moneuplotes</taxon>
    </lineage>
</organism>
<reference evidence="2" key="1">
    <citation type="submission" date="2023-07" db="EMBL/GenBank/DDBJ databases">
        <authorList>
            <consortium name="AG Swart"/>
            <person name="Singh M."/>
            <person name="Singh A."/>
            <person name="Seah K."/>
            <person name="Emmerich C."/>
        </authorList>
    </citation>
    <scope>NUCLEOTIDE SEQUENCE</scope>
    <source>
        <strain evidence="2">DP1</strain>
    </source>
</reference>
<comment type="caution">
    <text evidence="2">The sequence shown here is derived from an EMBL/GenBank/DDBJ whole genome shotgun (WGS) entry which is preliminary data.</text>
</comment>
<accession>A0AAD1Y7W3</accession>
<name>A0AAD1Y7W3_EUPCR</name>
<proteinExistence type="predicted"/>
<dbReference type="AlphaFoldDB" id="A0AAD1Y7W3"/>
<feature type="compositionally biased region" description="Basic and acidic residues" evidence="1">
    <location>
        <begin position="294"/>
        <end position="305"/>
    </location>
</feature>
<feature type="region of interest" description="Disordered" evidence="1">
    <location>
        <begin position="267"/>
        <end position="305"/>
    </location>
</feature>
<protein>
    <submittedName>
        <fullName evidence="2">Uncharacterized protein</fullName>
    </submittedName>
</protein>
<evidence type="ECO:0000313" key="3">
    <source>
        <dbReference type="Proteomes" id="UP001295684"/>
    </source>
</evidence>
<evidence type="ECO:0000256" key="1">
    <source>
        <dbReference type="SAM" id="MobiDB-lite"/>
    </source>
</evidence>
<evidence type="ECO:0000313" key="2">
    <source>
        <dbReference type="EMBL" id="CAI2386035.1"/>
    </source>
</evidence>